<evidence type="ECO:0000313" key="2">
    <source>
        <dbReference type="Proteomes" id="UP000032568"/>
    </source>
</evidence>
<evidence type="ECO:0000313" key="1">
    <source>
        <dbReference type="EMBL" id="WDD96560.1"/>
    </source>
</evidence>
<protein>
    <submittedName>
        <fullName evidence="1">Uncharacterized protein</fullName>
    </submittedName>
</protein>
<dbReference type="EMBL" id="CP059735">
    <property type="protein sequence ID" value="WDD96560.1"/>
    <property type="molecule type" value="Genomic_DNA"/>
</dbReference>
<sequence>MKLKLTKEKLKNLSKDAKSLPLGMTPQVGGGNPTTYQLTDAPACSWTDGRHACKEI</sequence>
<gene>
    <name evidence="1" type="ORF">SG35_014320</name>
</gene>
<proteinExistence type="predicted"/>
<accession>A0AAE9YH24</accession>
<organism evidence="1 2">
    <name type="scientific">Thalassomonas actiniarum</name>
    <dbReference type="NCBI Taxonomy" id="485447"/>
    <lineage>
        <taxon>Bacteria</taxon>
        <taxon>Pseudomonadati</taxon>
        <taxon>Pseudomonadota</taxon>
        <taxon>Gammaproteobacteria</taxon>
        <taxon>Alteromonadales</taxon>
        <taxon>Colwelliaceae</taxon>
        <taxon>Thalassomonas</taxon>
    </lineage>
</organism>
<dbReference type="RefSeq" id="WP_160298334.1">
    <property type="nucleotide sequence ID" value="NZ_CP059735.1"/>
</dbReference>
<keyword evidence="2" id="KW-1185">Reference proteome</keyword>
<dbReference type="KEGG" id="tact:SG35_014320"/>
<name>A0AAE9YH24_9GAMM</name>
<reference evidence="1 2" key="2">
    <citation type="journal article" date="2022" name="Mar. Drugs">
        <title>Bioassay-Guided Fractionation Leads to the Detection of Cholic Acid Generated by the Rare Thalassomonas sp.</title>
        <authorList>
            <person name="Pheiffer F."/>
            <person name="Schneider Y.K."/>
            <person name="Hansen E.H."/>
            <person name="Andersen J.H."/>
            <person name="Isaksson J."/>
            <person name="Busche T."/>
            <person name="R C."/>
            <person name="Kalinowski J."/>
            <person name="Zyl L.V."/>
            <person name="Trindade M."/>
        </authorList>
    </citation>
    <scope>NUCLEOTIDE SEQUENCE [LARGE SCALE GENOMIC DNA]</scope>
    <source>
        <strain evidence="1 2">A5K-106</strain>
    </source>
</reference>
<dbReference type="Proteomes" id="UP000032568">
    <property type="component" value="Chromosome"/>
</dbReference>
<dbReference type="AlphaFoldDB" id="A0AAE9YH24"/>
<reference evidence="1 2" key="1">
    <citation type="journal article" date="2015" name="Genome Announc.">
        <title>Draft Genome Sequences of Marine Isolates of Thalassomonas viridans and Thalassomonas actiniarum.</title>
        <authorList>
            <person name="Olonade I."/>
            <person name="van Zyl L.J."/>
            <person name="Trindade M."/>
        </authorList>
    </citation>
    <scope>NUCLEOTIDE SEQUENCE [LARGE SCALE GENOMIC DNA]</scope>
    <source>
        <strain evidence="1 2">A5K-106</strain>
    </source>
</reference>